<proteinExistence type="predicted"/>
<dbReference type="Pfam" id="PF01753">
    <property type="entry name" value="zf-MYND"/>
    <property type="match status" value="1"/>
</dbReference>
<comment type="caution">
    <text evidence="6">The sequence shown here is derived from an EMBL/GenBank/DDBJ whole genome shotgun (WGS) entry which is preliminary data.</text>
</comment>
<name>A0AAV2TAI4_CALDB</name>
<dbReference type="Gene3D" id="2.170.270.10">
    <property type="entry name" value="SET domain"/>
    <property type="match status" value="1"/>
</dbReference>
<reference evidence="6" key="1">
    <citation type="submission" date="2024-06" db="EMBL/GenBank/DDBJ databases">
        <authorList>
            <person name="Liu X."/>
            <person name="Lenzi L."/>
            <person name="Haldenby T S."/>
            <person name="Uol C."/>
        </authorList>
    </citation>
    <scope>NUCLEOTIDE SEQUENCE</scope>
</reference>
<dbReference type="Gene3D" id="6.10.140.2220">
    <property type="match status" value="1"/>
</dbReference>
<dbReference type="PANTHER" id="PTHR12197">
    <property type="entry name" value="HISTONE-LYSINE N-METHYLTRANSFERASE SMYD"/>
    <property type="match status" value="1"/>
</dbReference>
<dbReference type="Proteomes" id="UP001497525">
    <property type="component" value="Unassembled WGS sequence"/>
</dbReference>
<dbReference type="AlphaFoldDB" id="A0AAV2TAI4"/>
<dbReference type="GO" id="GO:0005634">
    <property type="term" value="C:nucleus"/>
    <property type="evidence" value="ECO:0007669"/>
    <property type="project" value="TreeGrafter"/>
</dbReference>
<evidence type="ECO:0000259" key="5">
    <source>
        <dbReference type="PROSITE" id="PS50865"/>
    </source>
</evidence>
<dbReference type="PROSITE" id="PS01360">
    <property type="entry name" value="ZF_MYND_1"/>
    <property type="match status" value="1"/>
</dbReference>
<organism evidence="6 7">
    <name type="scientific">Calicophoron daubneyi</name>
    <name type="common">Rumen fluke</name>
    <name type="synonym">Paramphistomum daubneyi</name>
    <dbReference type="NCBI Taxonomy" id="300641"/>
    <lineage>
        <taxon>Eukaryota</taxon>
        <taxon>Metazoa</taxon>
        <taxon>Spiralia</taxon>
        <taxon>Lophotrochozoa</taxon>
        <taxon>Platyhelminthes</taxon>
        <taxon>Trematoda</taxon>
        <taxon>Digenea</taxon>
        <taxon>Plagiorchiida</taxon>
        <taxon>Pronocephalata</taxon>
        <taxon>Paramphistomoidea</taxon>
        <taxon>Paramphistomidae</taxon>
        <taxon>Calicophoron</taxon>
    </lineage>
</organism>
<dbReference type="Gene3D" id="1.10.220.160">
    <property type="match status" value="1"/>
</dbReference>
<dbReference type="GO" id="GO:0008270">
    <property type="term" value="F:zinc ion binding"/>
    <property type="evidence" value="ECO:0007669"/>
    <property type="project" value="UniProtKB-KW"/>
</dbReference>
<gene>
    <name evidence="6" type="ORF">CDAUBV1_LOCUS6401</name>
</gene>
<evidence type="ECO:0000256" key="4">
    <source>
        <dbReference type="PROSITE-ProRule" id="PRU00134"/>
    </source>
</evidence>
<evidence type="ECO:0000256" key="1">
    <source>
        <dbReference type="ARBA" id="ARBA00022723"/>
    </source>
</evidence>
<dbReference type="InterPro" id="IPR050869">
    <property type="entry name" value="H3K4_H4K5_MeTrfase"/>
</dbReference>
<keyword evidence="2 4" id="KW-0863">Zinc-finger</keyword>
<sequence length="494" mass="56064">MVYAPGSVVIDDLPLAHALISTQRDRFCDGCLAESKDLSACSACRQMFYCGRSCQRRMWPAHKIECKQYRILKLLPVAQIRLLIRLLFLKDEGDKARLANLVSHIQEFRADSQFMSTFSVVLCTLSKFLSNALPTSESEIFRLYCQIQINCFTITDRNGYQIAPAIFLNAARLDHSCCPNSEYIFKERRLICLAVDEIPNITEARVNYVDPIASTEQRRSQLRSRYFFECNCSLCLDLKRDAKITSFVCCEPEHLSTVVDSASLSTTTIVCPVCHTTYDRNLIQQIIEYLSAFNDKESTVENVVDALLVYCRIRGIEVSLKYHTVVPVMDHNHTVYTGSVEAHYKLFNHKGSVYLTQVCRCASLGILPERTDDLFDTLGIRQDKELKDTVIDILIACSLDFLNWQSTYLPRLGFGVGLHASNLAGFLLRYISDSEFSSQGKMEQIKRTAVFAISESTLAHVLCRLILLADKVLTPFSLYDPTIKDGLDRLRSHL</sequence>
<feature type="domain" description="MYND-type" evidence="5">
    <location>
        <begin position="28"/>
        <end position="66"/>
    </location>
</feature>
<keyword evidence="3" id="KW-0862">Zinc</keyword>
<dbReference type="PANTHER" id="PTHR12197:SF251">
    <property type="entry name" value="EG:BACR7C10.4 PROTEIN"/>
    <property type="match status" value="1"/>
</dbReference>
<keyword evidence="1" id="KW-0479">Metal-binding</keyword>
<evidence type="ECO:0000313" key="6">
    <source>
        <dbReference type="EMBL" id="CAL5133121.1"/>
    </source>
</evidence>
<evidence type="ECO:0000256" key="2">
    <source>
        <dbReference type="ARBA" id="ARBA00022771"/>
    </source>
</evidence>
<evidence type="ECO:0000313" key="7">
    <source>
        <dbReference type="Proteomes" id="UP001497525"/>
    </source>
</evidence>
<dbReference type="InterPro" id="IPR002893">
    <property type="entry name" value="Znf_MYND"/>
</dbReference>
<dbReference type="InterPro" id="IPR046341">
    <property type="entry name" value="SET_dom_sf"/>
</dbReference>
<dbReference type="PROSITE" id="PS50865">
    <property type="entry name" value="ZF_MYND_2"/>
    <property type="match status" value="1"/>
</dbReference>
<accession>A0AAV2TAI4</accession>
<protein>
    <recommendedName>
        <fullName evidence="5">MYND-type domain-containing protein</fullName>
    </recommendedName>
</protein>
<dbReference type="SUPFAM" id="SSF82199">
    <property type="entry name" value="SET domain"/>
    <property type="match status" value="1"/>
</dbReference>
<evidence type="ECO:0000256" key="3">
    <source>
        <dbReference type="ARBA" id="ARBA00022833"/>
    </source>
</evidence>
<dbReference type="EMBL" id="CAXLJL010000156">
    <property type="protein sequence ID" value="CAL5133121.1"/>
    <property type="molecule type" value="Genomic_DNA"/>
</dbReference>